<organism evidence="1 2">
    <name type="scientific">Toxoplasma gondii GAB2-2007-GAL-DOM2</name>
    <dbReference type="NCBI Taxonomy" id="1130820"/>
    <lineage>
        <taxon>Eukaryota</taxon>
        <taxon>Sar</taxon>
        <taxon>Alveolata</taxon>
        <taxon>Apicomplexa</taxon>
        <taxon>Conoidasida</taxon>
        <taxon>Coccidia</taxon>
        <taxon>Eucoccidiorida</taxon>
        <taxon>Eimeriorina</taxon>
        <taxon>Sarcocystidae</taxon>
        <taxon>Toxoplasma</taxon>
    </lineage>
</organism>
<dbReference type="OrthoDB" id="368753at2759"/>
<dbReference type="AlphaFoldDB" id="A0A086KQA8"/>
<name>A0A086KQA8_TOXGO</name>
<dbReference type="Proteomes" id="UP000028837">
    <property type="component" value="Unassembled WGS sequence"/>
</dbReference>
<accession>A0A086KQA8</accession>
<gene>
    <name evidence="1" type="ORF">TGDOM2_248490</name>
</gene>
<protein>
    <submittedName>
        <fullName evidence="1">Uncharacterized protein</fullName>
    </submittedName>
</protein>
<dbReference type="EMBL" id="AHZU02000263">
    <property type="protein sequence ID" value="KFG46576.1"/>
    <property type="molecule type" value="Genomic_DNA"/>
</dbReference>
<reference evidence="1 2" key="1">
    <citation type="submission" date="2014-02" db="EMBL/GenBank/DDBJ databases">
        <authorList>
            <person name="Sibley D."/>
            <person name="Venepally P."/>
            <person name="Karamycheva S."/>
            <person name="Hadjithomas M."/>
            <person name="Khan A."/>
            <person name="Brunk B."/>
            <person name="Roos D."/>
            <person name="Caler E."/>
            <person name="Lorenzi H."/>
        </authorList>
    </citation>
    <scope>NUCLEOTIDE SEQUENCE [LARGE SCALE GENOMIC DNA]</scope>
    <source>
        <strain evidence="1 2">GAB2-2007-GAL-DOM2</strain>
    </source>
</reference>
<comment type="caution">
    <text evidence="1">The sequence shown here is derived from an EMBL/GenBank/DDBJ whole genome shotgun (WGS) entry which is preliminary data.</text>
</comment>
<proteinExistence type="predicted"/>
<sequence>MGVLRSLYSRVSQRVWSTLHFRVGSRGQVRTNKGFKPTAFPHLGAALFFARMSKGLTRDSVEKFVRLNVSEAQRQEIKNWPGSVVRCIENGACIPSRELQSRLEQVVGVPLTRRKKRAGNRRL</sequence>
<evidence type="ECO:0000313" key="1">
    <source>
        <dbReference type="EMBL" id="KFG46576.1"/>
    </source>
</evidence>
<evidence type="ECO:0000313" key="2">
    <source>
        <dbReference type="Proteomes" id="UP000028837"/>
    </source>
</evidence>
<dbReference type="VEuPathDB" id="ToxoDB:TGDOM2_248490"/>